<evidence type="ECO:0000259" key="4">
    <source>
        <dbReference type="PROSITE" id="PS50991"/>
    </source>
</evidence>
<evidence type="ECO:0000313" key="6">
    <source>
        <dbReference type="Proteomes" id="UP000028488"/>
    </source>
</evidence>
<dbReference type="InterPro" id="IPR013785">
    <property type="entry name" value="Aldolase_TIM"/>
</dbReference>
<dbReference type="SUPFAM" id="SSF51569">
    <property type="entry name" value="Aldolase"/>
    <property type="match status" value="1"/>
</dbReference>
<dbReference type="Gene3D" id="3.20.20.70">
    <property type="entry name" value="Aldolase class I"/>
    <property type="match status" value="1"/>
</dbReference>
<evidence type="ECO:0000256" key="3">
    <source>
        <dbReference type="ARBA" id="ARBA00023239"/>
    </source>
</evidence>
<dbReference type="GO" id="GO:0046951">
    <property type="term" value="P:ketone body biosynthetic process"/>
    <property type="evidence" value="ECO:0007669"/>
    <property type="project" value="TreeGrafter"/>
</dbReference>
<reference evidence="5 6" key="1">
    <citation type="submission" date="2014-07" db="EMBL/GenBank/DDBJ databases">
        <title>Genome Sequence of Rhodococcus opacus Strain R7, a Biodegrader of Mono- and Polycyclic Aromatic Hydrocarbons.</title>
        <authorList>
            <person name="Di Gennaro P."/>
            <person name="Zampolli J."/>
            <person name="Presti I."/>
            <person name="Cappelletti M."/>
            <person name="D'Ursi P."/>
            <person name="Orro A."/>
            <person name="Mezzelani A."/>
            <person name="Milanesi L."/>
        </authorList>
    </citation>
    <scope>NUCLEOTIDE SEQUENCE [LARGE SCALE GENOMIC DNA]</scope>
    <source>
        <strain evidence="5 6">R7</strain>
    </source>
</reference>
<dbReference type="PANTHER" id="PTHR42738:SF7">
    <property type="entry name" value="HYDROXYMETHYLGLUTARYL-COA LYASE"/>
    <property type="match status" value="1"/>
</dbReference>
<organism evidence="5 6">
    <name type="scientific">Rhodococcus opacus</name>
    <name type="common">Nocardia opaca</name>
    <dbReference type="NCBI Taxonomy" id="37919"/>
    <lineage>
        <taxon>Bacteria</taxon>
        <taxon>Bacillati</taxon>
        <taxon>Actinomycetota</taxon>
        <taxon>Actinomycetes</taxon>
        <taxon>Mycobacteriales</taxon>
        <taxon>Nocardiaceae</taxon>
        <taxon>Rhodococcus</taxon>
    </lineage>
</organism>
<dbReference type="eggNOG" id="COG0119">
    <property type="taxonomic scope" value="Bacteria"/>
</dbReference>
<sequence length="294" mass="30238">MPVTITDVVLRDGLQDENVLVATDDKLTIADALVAAGVRQIEAVSFVSPTRVPQMADADALIARLQPYRATTQVSALALNATGVHRAVAAGVDVVHIAASASSAHSQANAGKSAAQALEDLSQAVAGYPEQRFLGGISTAFVCPFEGTVSPTRLVEVAEQFAAMGIRALGLADTLGTATTEHVLTAVGAVREALPDITIGLHLHNADGQALTTALQAARHLGIAHFDSAVGGYGGCPFAPGAHGNLATEELVAHFHSHDVDTGIDQAQVTAAASWVRRVLAASPQLSRFAPVRG</sequence>
<comment type="similarity">
    <text evidence="1">Belongs to the HMG-CoA lyase family.</text>
</comment>
<dbReference type="GO" id="GO:0006552">
    <property type="term" value="P:L-leucine catabolic process"/>
    <property type="evidence" value="ECO:0007669"/>
    <property type="project" value="TreeGrafter"/>
</dbReference>
<evidence type="ECO:0000256" key="2">
    <source>
        <dbReference type="ARBA" id="ARBA00022723"/>
    </source>
</evidence>
<accession>A0A076ENI5</accession>
<keyword evidence="3 5" id="KW-0456">Lyase</keyword>
<dbReference type="Proteomes" id="UP000028488">
    <property type="component" value="Chromosome"/>
</dbReference>
<dbReference type="NCBIfam" id="NF004283">
    <property type="entry name" value="PRK05692.1"/>
    <property type="match status" value="1"/>
</dbReference>
<dbReference type="GO" id="GO:0004419">
    <property type="term" value="F:hydroxymethylglutaryl-CoA lyase activity"/>
    <property type="evidence" value="ECO:0007669"/>
    <property type="project" value="TreeGrafter"/>
</dbReference>
<evidence type="ECO:0000313" key="5">
    <source>
        <dbReference type="EMBL" id="AII07650.1"/>
    </source>
</evidence>
<dbReference type="Pfam" id="PF00682">
    <property type="entry name" value="HMGL-like"/>
    <property type="match status" value="1"/>
</dbReference>
<keyword evidence="2" id="KW-0479">Metal-binding</keyword>
<dbReference type="PROSITE" id="PS50991">
    <property type="entry name" value="PYR_CT"/>
    <property type="match status" value="1"/>
</dbReference>
<dbReference type="GO" id="GO:0046872">
    <property type="term" value="F:metal ion binding"/>
    <property type="evidence" value="ECO:0007669"/>
    <property type="project" value="UniProtKB-KW"/>
</dbReference>
<proteinExistence type="inferred from homology"/>
<dbReference type="AlphaFoldDB" id="A0A076ENI5"/>
<evidence type="ECO:0000256" key="1">
    <source>
        <dbReference type="ARBA" id="ARBA00009405"/>
    </source>
</evidence>
<gene>
    <name evidence="5" type="ORF">EP51_24575</name>
</gene>
<dbReference type="EMBL" id="CP008947">
    <property type="protein sequence ID" value="AII07650.1"/>
    <property type="molecule type" value="Genomic_DNA"/>
</dbReference>
<dbReference type="PANTHER" id="PTHR42738">
    <property type="entry name" value="HYDROXYMETHYLGLUTARYL-COA LYASE"/>
    <property type="match status" value="1"/>
</dbReference>
<dbReference type="InterPro" id="IPR000891">
    <property type="entry name" value="PYR_CT"/>
</dbReference>
<feature type="domain" description="Pyruvate carboxyltransferase" evidence="4">
    <location>
        <begin position="3"/>
        <end position="270"/>
    </location>
</feature>
<dbReference type="RefSeq" id="WP_112299957.1">
    <property type="nucleotide sequence ID" value="NZ_CP008947.1"/>
</dbReference>
<name>A0A076ENI5_RHOOP</name>
<protein>
    <submittedName>
        <fullName evidence="5">Hydroxymethylglutaryl-CoA lyase</fullName>
    </submittedName>
</protein>
<dbReference type="InterPro" id="IPR043594">
    <property type="entry name" value="HMGL"/>
</dbReference>